<protein>
    <submittedName>
        <fullName evidence="2">Uncharacterized protein</fullName>
    </submittedName>
</protein>
<feature type="compositionally biased region" description="Basic and acidic residues" evidence="1">
    <location>
        <begin position="28"/>
        <end position="37"/>
    </location>
</feature>
<evidence type="ECO:0000313" key="2">
    <source>
        <dbReference type="EMBL" id="GGB31508.1"/>
    </source>
</evidence>
<gene>
    <name evidence="2" type="ORF">GCM10011489_19620</name>
</gene>
<keyword evidence="3" id="KW-1185">Reference proteome</keyword>
<accession>A0A916T5B8</accession>
<proteinExistence type="predicted"/>
<dbReference type="RefSeq" id="WP_188586418.1">
    <property type="nucleotide sequence ID" value="NZ_BMGC01000011.1"/>
</dbReference>
<organism evidence="2 3">
    <name type="scientific">Gordonia jinhuaensis</name>
    <dbReference type="NCBI Taxonomy" id="1517702"/>
    <lineage>
        <taxon>Bacteria</taxon>
        <taxon>Bacillati</taxon>
        <taxon>Actinomycetota</taxon>
        <taxon>Actinomycetes</taxon>
        <taxon>Mycobacteriales</taxon>
        <taxon>Gordoniaceae</taxon>
        <taxon>Gordonia</taxon>
    </lineage>
</organism>
<dbReference type="Proteomes" id="UP000621454">
    <property type="component" value="Unassembled WGS sequence"/>
</dbReference>
<feature type="region of interest" description="Disordered" evidence="1">
    <location>
        <begin position="1"/>
        <end position="39"/>
    </location>
</feature>
<reference evidence="2" key="1">
    <citation type="journal article" date="2014" name="Int. J. Syst. Evol. Microbiol.">
        <title>Complete genome sequence of Corynebacterium casei LMG S-19264T (=DSM 44701T), isolated from a smear-ripened cheese.</title>
        <authorList>
            <consortium name="US DOE Joint Genome Institute (JGI-PGF)"/>
            <person name="Walter F."/>
            <person name="Albersmeier A."/>
            <person name="Kalinowski J."/>
            <person name="Ruckert C."/>
        </authorList>
    </citation>
    <scope>NUCLEOTIDE SEQUENCE</scope>
    <source>
        <strain evidence="2">CGMCC 1.12827</strain>
    </source>
</reference>
<name>A0A916T5B8_9ACTN</name>
<sequence>MRRHLSIPATTCELHTPAPGDDQSPSAGHDHPARGEESVIVSSTERLDRIAYLHAQSPDSNSSLRLALERSPESRAVVAALEATRAELRARALREQYGLAPTTIPANLPSDVAERLDETLARLIGEENPSDR</sequence>
<dbReference type="AlphaFoldDB" id="A0A916T5B8"/>
<evidence type="ECO:0000313" key="3">
    <source>
        <dbReference type="Proteomes" id="UP000621454"/>
    </source>
</evidence>
<evidence type="ECO:0000256" key="1">
    <source>
        <dbReference type="SAM" id="MobiDB-lite"/>
    </source>
</evidence>
<dbReference type="EMBL" id="BMGC01000011">
    <property type="protein sequence ID" value="GGB31508.1"/>
    <property type="molecule type" value="Genomic_DNA"/>
</dbReference>
<reference evidence="2" key="2">
    <citation type="submission" date="2020-09" db="EMBL/GenBank/DDBJ databases">
        <authorList>
            <person name="Sun Q."/>
            <person name="Zhou Y."/>
        </authorList>
    </citation>
    <scope>NUCLEOTIDE SEQUENCE</scope>
    <source>
        <strain evidence="2">CGMCC 1.12827</strain>
    </source>
</reference>
<comment type="caution">
    <text evidence="2">The sequence shown here is derived from an EMBL/GenBank/DDBJ whole genome shotgun (WGS) entry which is preliminary data.</text>
</comment>